<keyword evidence="5" id="KW-1185">Reference proteome</keyword>
<dbReference type="OMA" id="CYIHNDS"/>
<proteinExistence type="predicted"/>
<dbReference type="InterPro" id="IPR051023">
    <property type="entry name" value="PP2A_Regulatory_Subunit_A"/>
</dbReference>
<evidence type="ECO:0000313" key="4">
    <source>
        <dbReference type="EnsemblMetazoa" id="XP_001603911"/>
    </source>
</evidence>
<dbReference type="GO" id="GO:0005737">
    <property type="term" value="C:cytoplasm"/>
    <property type="evidence" value="ECO:0007669"/>
    <property type="project" value="TreeGrafter"/>
</dbReference>
<protein>
    <recommendedName>
        <fullName evidence="6">Serine/threonine-protein phosphatase 4 regulatory subunit 1</fullName>
    </recommendedName>
</protein>
<dbReference type="Gene3D" id="1.25.10.10">
    <property type="entry name" value="Leucine-rich Repeat Variant"/>
    <property type="match status" value="2"/>
</dbReference>
<feature type="region of interest" description="Disordered" evidence="3">
    <location>
        <begin position="1"/>
        <end position="44"/>
    </location>
</feature>
<accession>A0A7M7G4L5</accession>
<feature type="compositionally biased region" description="Basic and acidic residues" evidence="3">
    <location>
        <begin position="494"/>
        <end position="517"/>
    </location>
</feature>
<dbReference type="KEGG" id="nvi:100120252"/>
<dbReference type="InParanoid" id="A0A7M7G4L5"/>
<feature type="region of interest" description="Disordered" evidence="3">
    <location>
        <begin position="453"/>
        <end position="550"/>
    </location>
</feature>
<dbReference type="InterPro" id="IPR016024">
    <property type="entry name" value="ARM-type_fold"/>
</dbReference>
<feature type="compositionally biased region" description="Basic and acidic residues" evidence="3">
    <location>
        <begin position="25"/>
        <end position="38"/>
    </location>
</feature>
<feature type="repeat" description="HEAT" evidence="2">
    <location>
        <begin position="841"/>
        <end position="864"/>
    </location>
</feature>
<name>A0A7M7G4L5_NASVI</name>
<evidence type="ECO:0000256" key="3">
    <source>
        <dbReference type="SAM" id="MobiDB-lite"/>
    </source>
</evidence>
<dbReference type="PANTHER" id="PTHR10648:SF1">
    <property type="entry name" value="SERINE_THREONINE-PROTEIN PHOSPHATASE 4 REGULATORY SUBUNIT 1"/>
    <property type="match status" value="1"/>
</dbReference>
<evidence type="ECO:0000256" key="1">
    <source>
        <dbReference type="ARBA" id="ARBA00022737"/>
    </source>
</evidence>
<feature type="compositionally biased region" description="Acidic residues" evidence="3">
    <location>
        <begin position="520"/>
        <end position="534"/>
    </location>
</feature>
<dbReference type="PROSITE" id="PS50077">
    <property type="entry name" value="HEAT_REPEAT"/>
    <property type="match status" value="1"/>
</dbReference>
<dbReference type="InterPro" id="IPR011989">
    <property type="entry name" value="ARM-like"/>
</dbReference>
<feature type="compositionally biased region" description="Acidic residues" evidence="3">
    <location>
        <begin position="11"/>
        <end position="24"/>
    </location>
</feature>
<evidence type="ECO:0000256" key="2">
    <source>
        <dbReference type="PROSITE-ProRule" id="PRU00103"/>
    </source>
</evidence>
<dbReference type="SUPFAM" id="SSF48371">
    <property type="entry name" value="ARM repeat"/>
    <property type="match status" value="1"/>
</dbReference>
<dbReference type="AlphaFoldDB" id="A0A7M7G4L5"/>
<reference evidence="4" key="1">
    <citation type="submission" date="2021-01" db="UniProtKB">
        <authorList>
            <consortium name="EnsemblMetazoa"/>
        </authorList>
    </citation>
    <scope>IDENTIFICATION</scope>
</reference>
<dbReference type="InterPro" id="IPR000357">
    <property type="entry name" value="HEAT"/>
</dbReference>
<dbReference type="OrthoDB" id="340346at2759"/>
<dbReference type="Proteomes" id="UP000002358">
    <property type="component" value="Chromosome 1"/>
</dbReference>
<evidence type="ECO:0008006" key="6">
    <source>
        <dbReference type="Google" id="ProtNLM"/>
    </source>
</evidence>
<feature type="compositionally biased region" description="Basic and acidic residues" evidence="3">
    <location>
        <begin position="535"/>
        <end position="550"/>
    </location>
</feature>
<dbReference type="EnsemblMetazoa" id="XM_001603861">
    <property type="protein sequence ID" value="XP_001603911"/>
    <property type="gene ID" value="LOC100120252"/>
</dbReference>
<feature type="compositionally biased region" description="Basic and acidic residues" evidence="3">
    <location>
        <begin position="464"/>
        <end position="475"/>
    </location>
</feature>
<sequence length="911" mass="104812">MADVSYFQNAELEDSSDGLEDDYGKDDQQGDSGSEKDGGPQLTPMDRLFQHAVSDKLGERQMVGKLLIIIFQNAVKSKLCVNPDEVFQPVLEHVIHDKESTVRSSLVECLPHVALLYQESPYLFGENLVCCILTIILVYLRDEDNQVRQDAQTALRMLLERKLLDDDQIQNSVCGVIIQLSRHSGPEFQTLALTLMTKVSPHIGDELTEKLFLDRFIELCTSESFFVRRVCASIMGEFCTIMSDETVHNKLLPIYANLCQDSVWGVRKTSVDVMMSVARCVPLLLRRRLLSKLLVNFLNDESRWVRRSAYEILGPFISTFAKQFHELVYDPYKGELLVVHQYEGGWQRWNVVPVTKTSDILAENLSNMDNNSCKANSMTVAERFSGKGIRRLKLAFNNNRSSGNPHTDTESAKFNTFQYYYDPPNMPLDPALVNSIIDDNVATTMAGVDAKVYCDENDGNDNANDEKTDRKKDTNENIDNSEELQLQQDSNDDIDVKEQQQQERINRIREQENKQNEDGGNNEEEVDDEEDEKDDDGHNNKTSEQYTRRRILERVYPGDLSRFRRSQVSLNSSLSNLNNTEDDDADEIVPRILVDHFVSMAEQQNPSNDVGPDLDYHCAFSFPAVVLTLGKENWHRLKDAYKKLASAVPWKVRSTLASSIHEIAIIIEKEYAARDLVPIYNGFIKDLDEVRIGAIRHFFTFLQHLSPQDRMQYLLKLNDFLITDNKWNWRLREELVKQLWEIIHLYQRIDVSEYIAPLLLHLLQDRVAAVRQEALYAVDKTIAYLACHRDDPLAIAMIQEMRDLLMMHAEKRWVIRQTYALLCSKLASNMVVSGEVFAKELLPYLLELYNDKVPNVRLVVARTLARDVVRITDFPNAELMKEVQQKLKIMQSDCDRDVRIFASEAEPDQFY</sequence>
<dbReference type="GO" id="GO:0019888">
    <property type="term" value="F:protein phosphatase regulator activity"/>
    <property type="evidence" value="ECO:0007669"/>
    <property type="project" value="TreeGrafter"/>
</dbReference>
<organism evidence="4 5">
    <name type="scientific">Nasonia vitripennis</name>
    <name type="common">Parasitic wasp</name>
    <dbReference type="NCBI Taxonomy" id="7425"/>
    <lineage>
        <taxon>Eukaryota</taxon>
        <taxon>Metazoa</taxon>
        <taxon>Ecdysozoa</taxon>
        <taxon>Arthropoda</taxon>
        <taxon>Hexapoda</taxon>
        <taxon>Insecta</taxon>
        <taxon>Pterygota</taxon>
        <taxon>Neoptera</taxon>
        <taxon>Endopterygota</taxon>
        <taxon>Hymenoptera</taxon>
        <taxon>Apocrita</taxon>
        <taxon>Proctotrupomorpha</taxon>
        <taxon>Chalcidoidea</taxon>
        <taxon>Pteromalidae</taxon>
        <taxon>Pteromalinae</taxon>
        <taxon>Nasonia</taxon>
    </lineage>
</organism>
<dbReference type="Pfam" id="PF02985">
    <property type="entry name" value="HEAT"/>
    <property type="match status" value="1"/>
</dbReference>
<dbReference type="InterPro" id="IPR021133">
    <property type="entry name" value="HEAT_type_2"/>
</dbReference>
<gene>
    <name evidence="4" type="primary">100120252</name>
</gene>
<dbReference type="PANTHER" id="PTHR10648">
    <property type="entry name" value="SERINE/THREONINE-PROTEIN PHOSPHATASE PP2A 65 KDA REGULATORY SUBUNIT"/>
    <property type="match status" value="1"/>
</dbReference>
<keyword evidence="1" id="KW-0677">Repeat</keyword>
<evidence type="ECO:0000313" key="5">
    <source>
        <dbReference type="Proteomes" id="UP000002358"/>
    </source>
</evidence>